<comment type="cofactor">
    <cofactor evidence="1">
        <name>Mg(2+)</name>
        <dbReference type="ChEBI" id="CHEBI:18420"/>
    </cofactor>
</comment>
<dbReference type="InterPro" id="IPR006879">
    <property type="entry name" value="YdjC-like"/>
</dbReference>
<dbReference type="PANTHER" id="PTHR31609">
    <property type="entry name" value="YDJC DEACETYLASE FAMILY MEMBER"/>
    <property type="match status" value="1"/>
</dbReference>
<keyword evidence="5" id="KW-0119">Carbohydrate metabolism</keyword>
<dbReference type="SUPFAM" id="SSF88713">
    <property type="entry name" value="Glycoside hydrolase/deacetylase"/>
    <property type="match status" value="1"/>
</dbReference>
<keyword evidence="7" id="KW-1185">Reference proteome</keyword>
<organism evidence="6 7">
    <name type="scientific">Companilactobacillus paralimentarius DSM 13238 = JCM 10415</name>
    <dbReference type="NCBI Taxonomy" id="1122151"/>
    <lineage>
        <taxon>Bacteria</taxon>
        <taxon>Bacillati</taxon>
        <taxon>Bacillota</taxon>
        <taxon>Bacilli</taxon>
        <taxon>Lactobacillales</taxon>
        <taxon>Lactobacillaceae</taxon>
        <taxon>Companilactobacillus</taxon>
    </lineage>
</organism>
<gene>
    <name evidence="6" type="ORF">FD33_GL001413</name>
</gene>
<comment type="caution">
    <text evidence="6">The sequence shown here is derived from an EMBL/GenBank/DDBJ whole genome shotgun (WGS) entry which is preliminary data.</text>
</comment>
<name>A0A0R1PIB1_9LACO</name>
<dbReference type="GO" id="GO:0046872">
    <property type="term" value="F:metal ion binding"/>
    <property type="evidence" value="ECO:0007669"/>
    <property type="project" value="UniProtKB-KW"/>
</dbReference>
<dbReference type="GO" id="GO:0019213">
    <property type="term" value="F:deacetylase activity"/>
    <property type="evidence" value="ECO:0007669"/>
    <property type="project" value="TreeGrafter"/>
</dbReference>
<evidence type="ECO:0000256" key="2">
    <source>
        <dbReference type="ARBA" id="ARBA00022723"/>
    </source>
</evidence>
<dbReference type="RefSeq" id="WP_056955745.1">
    <property type="nucleotide sequence ID" value="NZ_AZES01000026.1"/>
</dbReference>
<dbReference type="GO" id="GO:0016787">
    <property type="term" value="F:hydrolase activity"/>
    <property type="evidence" value="ECO:0007669"/>
    <property type="project" value="UniProtKB-KW"/>
</dbReference>
<keyword evidence="4" id="KW-0460">Magnesium</keyword>
<dbReference type="AlphaFoldDB" id="A0A0R1PIB1"/>
<dbReference type="InterPro" id="IPR011330">
    <property type="entry name" value="Glyco_hydro/deAcase_b/a-brl"/>
</dbReference>
<dbReference type="Gene3D" id="3.20.20.370">
    <property type="entry name" value="Glycoside hydrolase/deacetylase"/>
    <property type="match status" value="1"/>
</dbReference>
<dbReference type="GeneID" id="96667295"/>
<evidence type="ECO:0000313" key="7">
    <source>
        <dbReference type="Proteomes" id="UP000051908"/>
    </source>
</evidence>
<keyword evidence="3" id="KW-0378">Hydrolase</keyword>
<dbReference type="OrthoDB" id="9774177at2"/>
<dbReference type="Proteomes" id="UP000051908">
    <property type="component" value="Unassembled WGS sequence"/>
</dbReference>
<accession>A0A0R1PIB1</accession>
<proteinExistence type="predicted"/>
<evidence type="ECO:0000256" key="4">
    <source>
        <dbReference type="ARBA" id="ARBA00022842"/>
    </source>
</evidence>
<evidence type="ECO:0000313" key="6">
    <source>
        <dbReference type="EMBL" id="KRL31855.1"/>
    </source>
</evidence>
<dbReference type="PANTHER" id="PTHR31609:SF1">
    <property type="entry name" value="CARBOHYDRATE DEACETYLASE"/>
    <property type="match status" value="1"/>
</dbReference>
<sequence>MTNKIIIRADDLGYSKAVDYGIYETIKNGLINNVGIMTNMPDAERAFNLIKNFDVCLGLHVNICTGFPLSNPSKIKSITTNNGFFIPSKNYRKSKKDIVNLEEVTLEIQAQYDRFIEITGKKPSYFEGHAVQSKNFKIGLKRVANREDVAYLDFSLDPDIKTIPFKNTIMYPYMETLNEGFNPYDMLKNASLDEHKDGFSMVVCHPGYLDKYILNHSSVTIPRTEDVEMLTSPKVKKWIISNNIQLIKYSDIK</sequence>
<dbReference type="GO" id="GO:0005975">
    <property type="term" value="P:carbohydrate metabolic process"/>
    <property type="evidence" value="ECO:0007669"/>
    <property type="project" value="InterPro"/>
</dbReference>
<protein>
    <recommendedName>
        <fullName evidence="8">ChbG/HpnK family deacetylase</fullName>
    </recommendedName>
</protein>
<evidence type="ECO:0000256" key="1">
    <source>
        <dbReference type="ARBA" id="ARBA00001946"/>
    </source>
</evidence>
<reference evidence="6 7" key="1">
    <citation type="journal article" date="2015" name="Genome Announc.">
        <title>Expanding the biotechnology potential of lactobacilli through comparative genomics of 213 strains and associated genera.</title>
        <authorList>
            <person name="Sun Z."/>
            <person name="Harris H.M."/>
            <person name="McCann A."/>
            <person name="Guo C."/>
            <person name="Argimon S."/>
            <person name="Zhang W."/>
            <person name="Yang X."/>
            <person name="Jeffery I.B."/>
            <person name="Cooney J.C."/>
            <person name="Kagawa T.F."/>
            <person name="Liu W."/>
            <person name="Song Y."/>
            <person name="Salvetti E."/>
            <person name="Wrobel A."/>
            <person name="Rasinkangas P."/>
            <person name="Parkhill J."/>
            <person name="Rea M.C."/>
            <person name="O'Sullivan O."/>
            <person name="Ritari J."/>
            <person name="Douillard F.P."/>
            <person name="Paul Ross R."/>
            <person name="Yang R."/>
            <person name="Briner A.E."/>
            <person name="Felis G.E."/>
            <person name="de Vos W.M."/>
            <person name="Barrangou R."/>
            <person name="Klaenhammer T.R."/>
            <person name="Caufield P.W."/>
            <person name="Cui Y."/>
            <person name="Zhang H."/>
            <person name="O'Toole P.W."/>
        </authorList>
    </citation>
    <scope>NUCLEOTIDE SEQUENCE [LARGE SCALE GENOMIC DNA]</scope>
    <source>
        <strain evidence="6 7">DSM 13238</strain>
    </source>
</reference>
<dbReference type="PATRIC" id="fig|1122151.5.peg.1465"/>
<evidence type="ECO:0000256" key="3">
    <source>
        <dbReference type="ARBA" id="ARBA00022801"/>
    </source>
</evidence>
<dbReference type="CDD" id="cd10805">
    <property type="entry name" value="YdjC_like_1"/>
    <property type="match status" value="1"/>
</dbReference>
<dbReference type="EMBL" id="AZES01000026">
    <property type="protein sequence ID" value="KRL31855.1"/>
    <property type="molecule type" value="Genomic_DNA"/>
</dbReference>
<evidence type="ECO:0008006" key="8">
    <source>
        <dbReference type="Google" id="ProtNLM"/>
    </source>
</evidence>
<keyword evidence="2" id="KW-0479">Metal-binding</keyword>
<evidence type="ECO:0000256" key="5">
    <source>
        <dbReference type="ARBA" id="ARBA00023277"/>
    </source>
</evidence>
<dbReference type="Pfam" id="PF04794">
    <property type="entry name" value="YdjC"/>
    <property type="match status" value="1"/>
</dbReference>